<dbReference type="PANTHER" id="PTHR33164">
    <property type="entry name" value="TRANSCRIPTIONAL REGULATOR, MARR FAMILY"/>
    <property type="match status" value="1"/>
</dbReference>
<dbReference type="OrthoDB" id="8635520at2"/>
<dbReference type="InterPro" id="IPR036390">
    <property type="entry name" value="WH_DNA-bd_sf"/>
</dbReference>
<feature type="domain" description="HTH marR-type" evidence="1">
    <location>
        <begin position="1"/>
        <end position="163"/>
    </location>
</feature>
<evidence type="ECO:0000313" key="2">
    <source>
        <dbReference type="EMBL" id="ADG99460.1"/>
    </source>
</evidence>
<sequence length="192" mass="21387">MSTRIGNDPGAGFIPPRWLDEREAAAWRGFLDMRAVLMARLGRELQRRDGLSESDYGVLVELSEAAEPRLRPGELAARLGWEKSRLSRQVARMQRRGLVRRDDCPADGRGAFVVLARAGREAVERAAPRHVRDVRRWFVEALAPDQLDAMAEISAAVLRRLREDEAEEGSPASGTRGRLIAAQPARQLGDLL</sequence>
<dbReference type="eggNOG" id="COG1846">
    <property type="taxonomic scope" value="Bacteria"/>
</dbReference>
<dbReference type="Gene3D" id="1.10.10.10">
    <property type="entry name" value="Winged helix-like DNA-binding domain superfamily/Winged helix DNA-binding domain"/>
    <property type="match status" value="1"/>
</dbReference>
<dbReference type="PROSITE" id="PS50995">
    <property type="entry name" value="HTH_MARR_2"/>
    <property type="match status" value="1"/>
</dbReference>
<dbReference type="PANTHER" id="PTHR33164:SF99">
    <property type="entry name" value="MARR FAMILY REGULATORY PROTEIN"/>
    <property type="match status" value="1"/>
</dbReference>
<evidence type="ECO:0000313" key="3">
    <source>
        <dbReference type="Proteomes" id="UP000002247"/>
    </source>
</evidence>
<dbReference type="Pfam" id="PF12802">
    <property type="entry name" value="MarR_2"/>
    <property type="match status" value="1"/>
</dbReference>
<dbReference type="HOGENOM" id="CLU_083287_2_2_11"/>
<dbReference type="InterPro" id="IPR000835">
    <property type="entry name" value="HTH_MarR-typ"/>
</dbReference>
<gene>
    <name evidence="2" type="ordered locus">Srot_3035</name>
</gene>
<dbReference type="EMBL" id="CP001958">
    <property type="protein sequence ID" value="ADG99460.1"/>
    <property type="molecule type" value="Genomic_DNA"/>
</dbReference>
<name>D6ZEI4_SEGRD</name>
<dbReference type="GO" id="GO:0006950">
    <property type="term" value="P:response to stress"/>
    <property type="evidence" value="ECO:0007669"/>
    <property type="project" value="TreeGrafter"/>
</dbReference>
<dbReference type="SMART" id="SM00347">
    <property type="entry name" value="HTH_MARR"/>
    <property type="match status" value="1"/>
</dbReference>
<dbReference type="STRING" id="640132.Srot_3035"/>
<dbReference type="InterPro" id="IPR039422">
    <property type="entry name" value="MarR/SlyA-like"/>
</dbReference>
<dbReference type="GO" id="GO:0003700">
    <property type="term" value="F:DNA-binding transcription factor activity"/>
    <property type="evidence" value="ECO:0007669"/>
    <property type="project" value="InterPro"/>
</dbReference>
<keyword evidence="3" id="KW-1185">Reference proteome</keyword>
<accession>D6ZEI4</accession>
<evidence type="ECO:0000259" key="1">
    <source>
        <dbReference type="PROSITE" id="PS50995"/>
    </source>
</evidence>
<dbReference type="Proteomes" id="UP000002247">
    <property type="component" value="Chromosome"/>
</dbReference>
<dbReference type="SUPFAM" id="SSF46785">
    <property type="entry name" value="Winged helix' DNA-binding domain"/>
    <property type="match status" value="1"/>
</dbReference>
<dbReference type="KEGG" id="srt:Srot_3035"/>
<dbReference type="RefSeq" id="WP_013139907.1">
    <property type="nucleotide sequence ID" value="NC_014168.1"/>
</dbReference>
<organism evidence="2 3">
    <name type="scientific">Segniliparus rotundus (strain ATCC BAA-972 / CDC 1076 / CIP 108378 / DSM 44985 / JCM 13578)</name>
    <dbReference type="NCBI Taxonomy" id="640132"/>
    <lineage>
        <taxon>Bacteria</taxon>
        <taxon>Bacillati</taxon>
        <taxon>Actinomycetota</taxon>
        <taxon>Actinomycetes</taxon>
        <taxon>Mycobacteriales</taxon>
        <taxon>Segniliparaceae</taxon>
        <taxon>Segniliparus</taxon>
    </lineage>
</organism>
<dbReference type="AlphaFoldDB" id="D6ZEI4"/>
<protein>
    <submittedName>
        <fullName evidence="2">Transcriptional regulator, MarR family</fullName>
    </submittedName>
</protein>
<proteinExistence type="predicted"/>
<reference evidence="2 3" key="1">
    <citation type="journal article" date="2010" name="Stand. Genomic Sci.">
        <title>Complete genome sequence of Segniliparus rotundus type strain (CDC 1076).</title>
        <authorList>
            <person name="Sikorski J."/>
            <person name="Lapidus A."/>
            <person name="Copeland A."/>
            <person name="Misra M."/>
            <person name="Glavina Del Rio T."/>
            <person name="Nolan M."/>
            <person name="Lucas S."/>
            <person name="Chen F."/>
            <person name="Tice H."/>
            <person name="Cheng J.F."/>
            <person name="Jando M."/>
            <person name="Schneider S."/>
            <person name="Bruce D."/>
            <person name="Goodwin L."/>
            <person name="Pitluck S."/>
            <person name="Liolios K."/>
            <person name="Mikhailova N."/>
            <person name="Pati A."/>
            <person name="Ivanova N."/>
            <person name="Mavromatis K."/>
            <person name="Chen A."/>
            <person name="Palaniappan K."/>
            <person name="Chertkov O."/>
            <person name="Land M."/>
            <person name="Hauser L."/>
            <person name="Chang Y.J."/>
            <person name="Jeffries C.D."/>
            <person name="Brettin T."/>
            <person name="Detter J.C."/>
            <person name="Han C."/>
            <person name="Rohde M."/>
            <person name="Goker M."/>
            <person name="Bristow J."/>
            <person name="Eisen J.A."/>
            <person name="Markowitz V."/>
            <person name="Hugenholtz P."/>
            <person name="Kyrpides N.C."/>
            <person name="Klenk H.P."/>
        </authorList>
    </citation>
    <scope>NUCLEOTIDE SEQUENCE [LARGE SCALE GENOMIC DNA]</scope>
    <source>
        <strain evidence="3">ATCC BAA-972 / CDC 1076 / CIP 108378 / DSM 44985 / JCM 13578</strain>
    </source>
</reference>
<dbReference type="InterPro" id="IPR036388">
    <property type="entry name" value="WH-like_DNA-bd_sf"/>
</dbReference>